<name>A0A8S9YRX5_9TREM</name>
<dbReference type="EMBL" id="JTDE01004759">
    <property type="protein sequence ID" value="KAF7253027.1"/>
    <property type="molecule type" value="Genomic_DNA"/>
</dbReference>
<dbReference type="OrthoDB" id="6306862at2759"/>
<evidence type="ECO:0000313" key="3">
    <source>
        <dbReference type="Proteomes" id="UP000822476"/>
    </source>
</evidence>
<dbReference type="AlphaFoldDB" id="A0A8S9YRX5"/>
<dbReference type="Proteomes" id="UP000822476">
    <property type="component" value="Unassembled WGS sequence"/>
</dbReference>
<sequence length="218" mass="25411">MILYIIILCITKLIEGEITQRERDKTLCYHNILRQITSNCMYPVGRKLNNLTWNKTLEYFAHIYSRPTHSDNVPFLSLTNFCKKADVVQASYEVDQHEGIYQQLSNVTEYFGETSPFGLASHFQRLSVTNKAIQMGCDYGYNNRTVVPTIFVQCFYNHPFEEWFSQPPQEELTCLYRDHSLSFSKCSMESPCNKSPSLICMSFNNYHLFCLILLAVNF</sequence>
<dbReference type="SUPFAM" id="SSF55797">
    <property type="entry name" value="PR-1-like"/>
    <property type="match status" value="1"/>
</dbReference>
<protein>
    <recommendedName>
        <fullName evidence="4">SCP domain-containing protein</fullName>
    </recommendedName>
</protein>
<dbReference type="InterPro" id="IPR035940">
    <property type="entry name" value="CAP_sf"/>
</dbReference>
<evidence type="ECO:0000256" key="1">
    <source>
        <dbReference type="SAM" id="SignalP"/>
    </source>
</evidence>
<evidence type="ECO:0000313" key="2">
    <source>
        <dbReference type="EMBL" id="KAF7253027.1"/>
    </source>
</evidence>
<organism evidence="2 3">
    <name type="scientific">Paragonimus skrjabini miyazakii</name>
    <dbReference type="NCBI Taxonomy" id="59628"/>
    <lineage>
        <taxon>Eukaryota</taxon>
        <taxon>Metazoa</taxon>
        <taxon>Spiralia</taxon>
        <taxon>Lophotrochozoa</taxon>
        <taxon>Platyhelminthes</taxon>
        <taxon>Trematoda</taxon>
        <taxon>Digenea</taxon>
        <taxon>Plagiorchiida</taxon>
        <taxon>Troglotremata</taxon>
        <taxon>Troglotrematidae</taxon>
        <taxon>Paragonimus</taxon>
    </lineage>
</organism>
<feature type="signal peptide" evidence="1">
    <location>
        <begin position="1"/>
        <end position="16"/>
    </location>
</feature>
<keyword evidence="3" id="KW-1185">Reference proteome</keyword>
<gene>
    <name evidence="2" type="ORF">EG68_08930</name>
</gene>
<evidence type="ECO:0008006" key="4">
    <source>
        <dbReference type="Google" id="ProtNLM"/>
    </source>
</evidence>
<accession>A0A8S9YRX5</accession>
<feature type="chain" id="PRO_5035723932" description="SCP domain-containing protein" evidence="1">
    <location>
        <begin position="17"/>
        <end position="218"/>
    </location>
</feature>
<reference evidence="2" key="1">
    <citation type="submission" date="2019-07" db="EMBL/GenBank/DDBJ databases">
        <title>Annotation for the trematode Paragonimus miyazaki's.</title>
        <authorList>
            <person name="Choi Y.-J."/>
        </authorList>
    </citation>
    <scope>NUCLEOTIDE SEQUENCE</scope>
    <source>
        <strain evidence="2">Japan</strain>
    </source>
</reference>
<keyword evidence="1" id="KW-0732">Signal</keyword>
<proteinExistence type="predicted"/>
<comment type="caution">
    <text evidence="2">The sequence shown here is derived from an EMBL/GenBank/DDBJ whole genome shotgun (WGS) entry which is preliminary data.</text>
</comment>
<dbReference type="Gene3D" id="3.40.33.10">
    <property type="entry name" value="CAP"/>
    <property type="match status" value="1"/>
</dbReference>